<dbReference type="SUPFAM" id="SSF89796">
    <property type="entry name" value="CoA-transferase family III (CaiB/BaiF)"/>
    <property type="match status" value="2"/>
</dbReference>
<dbReference type="AlphaFoldDB" id="A0A2G3PGH1"/>
<protein>
    <recommendedName>
        <fullName evidence="3">Crotonobetainyl-CoA:carnitine CoA-transferase CaiB-like acyl-CoA transferase</fullName>
    </recommendedName>
</protein>
<dbReference type="Gene3D" id="3.30.1540.10">
    <property type="entry name" value="formyl-coa transferase, domain 3"/>
    <property type="match status" value="1"/>
</dbReference>
<evidence type="ECO:0000313" key="2">
    <source>
        <dbReference type="Proteomes" id="UP000225108"/>
    </source>
</evidence>
<name>A0A2G3PGH1_WILMA</name>
<dbReference type="GO" id="GO:0003824">
    <property type="term" value="F:catalytic activity"/>
    <property type="evidence" value="ECO:0007669"/>
    <property type="project" value="InterPro"/>
</dbReference>
<organism evidence="1 2">
    <name type="scientific">Williamsia marianensis</name>
    <dbReference type="NCBI Taxonomy" id="85044"/>
    <lineage>
        <taxon>Bacteria</taxon>
        <taxon>Bacillati</taxon>
        <taxon>Actinomycetota</taxon>
        <taxon>Actinomycetes</taxon>
        <taxon>Mycobacteriales</taxon>
        <taxon>Nocardiaceae</taxon>
        <taxon>Williamsia</taxon>
    </lineage>
</organism>
<accession>A0A2G3PGH1</accession>
<gene>
    <name evidence="1" type="ORF">CSW57_21865</name>
</gene>
<evidence type="ECO:0008006" key="3">
    <source>
        <dbReference type="Google" id="ProtNLM"/>
    </source>
</evidence>
<dbReference type="Gene3D" id="3.40.50.10540">
    <property type="entry name" value="Crotonobetainyl-coa:carnitine coa-transferase, domain 1"/>
    <property type="match status" value="2"/>
</dbReference>
<dbReference type="InterPro" id="IPR023606">
    <property type="entry name" value="CoA-Trfase_III_dom_1_sf"/>
</dbReference>
<evidence type="ECO:0000313" key="1">
    <source>
        <dbReference type="EMBL" id="PHV64914.1"/>
    </source>
</evidence>
<proteinExistence type="predicted"/>
<dbReference type="PANTHER" id="PTHR48228">
    <property type="entry name" value="SUCCINYL-COA--D-CITRAMALATE COA-TRANSFERASE"/>
    <property type="match status" value="1"/>
</dbReference>
<comment type="caution">
    <text evidence="1">The sequence shown here is derived from an EMBL/GenBank/DDBJ whole genome shotgun (WGS) entry which is preliminary data.</text>
</comment>
<dbReference type="EMBL" id="PEBD01000011">
    <property type="protein sequence ID" value="PHV64914.1"/>
    <property type="molecule type" value="Genomic_DNA"/>
</dbReference>
<dbReference type="InterPro" id="IPR044855">
    <property type="entry name" value="CoA-Trfase_III_dom3_sf"/>
</dbReference>
<sequence>MFVTTSEGSPGGRSASLRGIRVLDVTRGVAGPVATMLLADLGAEVIRVEIPRVPSDSPELPGSVMWHRNKRICVEGPDSPIVADLVAGADIIVTTSSDVADALGLCEHTVSGGLQNHQIHVSMPPIAGSDKLDGQTIDALAAAFSGVARRQSSFDGGPVESVYPFLSYMQGLWAATTTIAALIERERSARGQTITVDGMHGVLVAATTTMVVDPAGSSPITSVGAGGPNPTYTTYRCADGEWLFLGALTEKFQSTAFALLGCSDILDDARIAGDREKLYSPQHRGWVRERLAAGFACRDRSEWLELLAVNDCPASAVGQRDQWLSHPQVLALNQRRSVRDPLVGVTTMPFSPVDLSETPVRDPRPRSFTSSHRWIGAAWQPGTSTSTDLLADGDSGAAEGPLAGTKVLDLGTVLAGPYAGMLLAELGADVVKVEPPSGDAFRVRGYPHYRGQRSLALDLRDDGGYKAFQSLVEHSGVVIDNFRPGVLKRLAIERESLMSVRPDVITVSITGFGDVGPLGGRPGFDPVLQAMSGMMAAQGGDDHPVFSTIAVNDVAAACVTALGTCAALFHRVRGGGGQQVTTTLAAVTSFMQSGELVEFAGRQPSPTGGRDHRGSAALSRYYPTSDGYVRIHVDNVRDLISAGLLATEPPLEELTNVIANALCQWESAAVVGQIGAVGGFAVAARTFRDLLDDRVVADNEYLQSVVWPDGRTTFLPGRYAHFSRSQRAGVMTPPGLGEHSEEVLAECGVSGDRFEELVRRNAVVSEGPIPSVADVGYR</sequence>
<reference evidence="1 2" key="1">
    <citation type="submission" date="2017-10" db="EMBL/GenBank/DDBJ databases">
        <title>The draft genome sequence of Williamsia sp. BULT 1.1 isolated from the semi-arid grassland soils from South Africa.</title>
        <authorList>
            <person name="Kabwe M.H."/>
            <person name="Govender N."/>
            <person name="Mutseka Lunga P."/>
            <person name="Vikram S."/>
            <person name="Makhalanyane T.P."/>
        </authorList>
    </citation>
    <scope>NUCLEOTIDE SEQUENCE [LARGE SCALE GENOMIC DNA]</scope>
    <source>
        <strain evidence="1 2">BULT 1.1</strain>
    </source>
</reference>
<dbReference type="Pfam" id="PF02515">
    <property type="entry name" value="CoA_transf_3"/>
    <property type="match status" value="2"/>
</dbReference>
<dbReference type="Proteomes" id="UP000225108">
    <property type="component" value="Unassembled WGS sequence"/>
</dbReference>
<dbReference type="InterPro" id="IPR003673">
    <property type="entry name" value="CoA-Trfase_fam_III"/>
</dbReference>
<dbReference type="PANTHER" id="PTHR48228:SF5">
    <property type="entry name" value="ALPHA-METHYLACYL-COA RACEMASE"/>
    <property type="match status" value="1"/>
</dbReference>
<dbReference type="InterPro" id="IPR050509">
    <property type="entry name" value="CoA-transferase_III"/>
</dbReference>